<feature type="region of interest" description="Disordered" evidence="4">
    <location>
        <begin position="1"/>
        <end position="28"/>
    </location>
</feature>
<evidence type="ECO:0000313" key="5">
    <source>
        <dbReference type="EMBL" id="EAY22733.1"/>
    </source>
</evidence>
<dbReference type="SUPFAM" id="SSF48371">
    <property type="entry name" value="ARM repeat"/>
    <property type="match status" value="1"/>
</dbReference>
<dbReference type="Proteomes" id="UP000001542">
    <property type="component" value="Unassembled WGS sequence"/>
</dbReference>
<dbReference type="InterPro" id="IPR016024">
    <property type="entry name" value="ARM-type_fold"/>
</dbReference>
<proteinExistence type="inferred from homology"/>
<dbReference type="InParanoid" id="A2DA85"/>
<protein>
    <submittedName>
        <fullName evidence="5">Uncharacterized protein</fullName>
    </submittedName>
</protein>
<reference evidence="5" key="1">
    <citation type="submission" date="2006-10" db="EMBL/GenBank/DDBJ databases">
        <authorList>
            <person name="Amadeo P."/>
            <person name="Zhao Q."/>
            <person name="Wortman J."/>
            <person name="Fraser-Liggett C."/>
            <person name="Carlton J."/>
        </authorList>
    </citation>
    <scope>NUCLEOTIDE SEQUENCE</scope>
    <source>
        <strain evidence="5">G3</strain>
    </source>
</reference>
<dbReference type="RefSeq" id="XP_001583719.1">
    <property type="nucleotide sequence ID" value="XM_001583669.1"/>
</dbReference>
<keyword evidence="2" id="KW-0813">Transport</keyword>
<evidence type="ECO:0000313" key="6">
    <source>
        <dbReference type="Proteomes" id="UP000001542"/>
    </source>
</evidence>
<dbReference type="VEuPathDB" id="TrichDB:TVAG_476620"/>
<dbReference type="GO" id="GO:0008139">
    <property type="term" value="F:nuclear localization sequence binding"/>
    <property type="evidence" value="ECO:0000318"/>
    <property type="project" value="GO_Central"/>
</dbReference>
<gene>
    <name evidence="5" type="ORF">TVAG_476620</name>
</gene>
<keyword evidence="3" id="KW-0653">Protein transport</keyword>
<name>A2DA85_TRIV3</name>
<reference evidence="5" key="2">
    <citation type="journal article" date="2007" name="Science">
        <title>Draft genome sequence of the sexually transmitted pathogen Trichomonas vaginalis.</title>
        <authorList>
            <person name="Carlton J.M."/>
            <person name="Hirt R.P."/>
            <person name="Silva J.C."/>
            <person name="Delcher A.L."/>
            <person name="Schatz M."/>
            <person name="Zhao Q."/>
            <person name="Wortman J.R."/>
            <person name="Bidwell S.L."/>
            <person name="Alsmark U.C.M."/>
            <person name="Besteiro S."/>
            <person name="Sicheritz-Ponten T."/>
            <person name="Noel C.J."/>
            <person name="Dacks J.B."/>
            <person name="Foster P.G."/>
            <person name="Simillion C."/>
            <person name="Van de Peer Y."/>
            <person name="Miranda-Saavedra D."/>
            <person name="Barton G.J."/>
            <person name="Westrop G.D."/>
            <person name="Mueller S."/>
            <person name="Dessi D."/>
            <person name="Fiori P.L."/>
            <person name="Ren Q."/>
            <person name="Paulsen I."/>
            <person name="Zhang H."/>
            <person name="Bastida-Corcuera F.D."/>
            <person name="Simoes-Barbosa A."/>
            <person name="Brown M.T."/>
            <person name="Hayes R.D."/>
            <person name="Mukherjee M."/>
            <person name="Okumura C.Y."/>
            <person name="Schneider R."/>
            <person name="Smith A.J."/>
            <person name="Vanacova S."/>
            <person name="Villalvazo M."/>
            <person name="Haas B.J."/>
            <person name="Pertea M."/>
            <person name="Feldblyum T.V."/>
            <person name="Utterback T.R."/>
            <person name="Shu C.L."/>
            <person name="Osoegawa K."/>
            <person name="de Jong P.J."/>
            <person name="Hrdy I."/>
            <person name="Horvathova L."/>
            <person name="Zubacova Z."/>
            <person name="Dolezal P."/>
            <person name="Malik S.B."/>
            <person name="Logsdon J.M. Jr."/>
            <person name="Henze K."/>
            <person name="Gupta A."/>
            <person name="Wang C.C."/>
            <person name="Dunne R.L."/>
            <person name="Upcroft J.A."/>
            <person name="Upcroft P."/>
            <person name="White O."/>
            <person name="Salzberg S.L."/>
            <person name="Tang P."/>
            <person name="Chiu C.-H."/>
            <person name="Lee Y.-S."/>
            <person name="Embley T.M."/>
            <person name="Coombs G.H."/>
            <person name="Mottram J.C."/>
            <person name="Tachezy J."/>
            <person name="Fraser-Liggett C.M."/>
            <person name="Johnson P.J."/>
        </authorList>
    </citation>
    <scope>NUCLEOTIDE SEQUENCE [LARGE SCALE GENOMIC DNA]</scope>
    <source>
        <strain evidence="5">G3</strain>
    </source>
</reference>
<dbReference type="AlphaFoldDB" id="A2DA85"/>
<dbReference type="EMBL" id="DS113182">
    <property type="protein sequence ID" value="EAY22733.1"/>
    <property type="molecule type" value="Genomic_DNA"/>
</dbReference>
<evidence type="ECO:0000256" key="2">
    <source>
        <dbReference type="ARBA" id="ARBA00022448"/>
    </source>
</evidence>
<organism evidence="5 6">
    <name type="scientific">Trichomonas vaginalis (strain ATCC PRA-98 / G3)</name>
    <dbReference type="NCBI Taxonomy" id="412133"/>
    <lineage>
        <taxon>Eukaryota</taxon>
        <taxon>Metamonada</taxon>
        <taxon>Parabasalia</taxon>
        <taxon>Trichomonadida</taxon>
        <taxon>Trichomonadidae</taxon>
        <taxon>Trichomonas</taxon>
    </lineage>
</organism>
<dbReference type="VEuPathDB" id="TrichDB:TVAGG3_0266660"/>
<evidence type="ECO:0000256" key="3">
    <source>
        <dbReference type="ARBA" id="ARBA00022927"/>
    </source>
</evidence>
<dbReference type="Gene3D" id="1.25.10.10">
    <property type="entry name" value="Leucine-rich Repeat Variant"/>
    <property type="match status" value="1"/>
</dbReference>
<dbReference type="GO" id="GO:0061608">
    <property type="term" value="F:nuclear import signal receptor activity"/>
    <property type="evidence" value="ECO:0000318"/>
    <property type="project" value="GO_Central"/>
</dbReference>
<evidence type="ECO:0000256" key="4">
    <source>
        <dbReference type="SAM" id="MobiDB-lite"/>
    </source>
</evidence>
<feature type="compositionally biased region" description="Polar residues" evidence="4">
    <location>
        <begin position="8"/>
        <end position="27"/>
    </location>
</feature>
<comment type="similarity">
    <text evidence="1">Belongs to the importin alpha family.</text>
</comment>
<keyword evidence="6" id="KW-1185">Reference proteome</keyword>
<accession>A2DA85</accession>
<evidence type="ECO:0000256" key="1">
    <source>
        <dbReference type="ARBA" id="ARBA00010394"/>
    </source>
</evidence>
<dbReference type="PANTHER" id="PTHR23316">
    <property type="entry name" value="IMPORTIN ALPHA"/>
    <property type="match status" value="1"/>
</dbReference>
<dbReference type="InterPro" id="IPR011989">
    <property type="entry name" value="ARM-like"/>
</dbReference>
<sequence length="464" mass="53369">MSNDYKDSLNSNEGSNQNPSKSVNLQHQVPEESYNEVLNKEKIEKIIPDFFNNPNLVMKELSSAISQLKNVDYNYFKSTNIHDFIIEYILQETDDSLFYDAYTIFYLTTNRKIFSSETQILGCFIEKTIEYIRHHESNADFPLASLSVIAASSQDFIETFLGSGFFDFVFSIVSTENIPIKLVAIAAYLIRHCITYIPIQDAPKIVNLGVFILKLNVSEEIELKVFSGFCDALDRIDLMLYLLENNFLEEIITLLELNDKIITYGCLSFIEILANFNFPEDEDPYFPHPIQFILETPLISHLIQLIFNEDQNVYETVINILHRFIVFNGDCLDLILNEDSVNKMCEIMEESSFDSQRMAVYFICEIIACTHNLKFWEHIVNKGGIEGILRILESNDDKMTREIITALEHGISILPETVIPLIENGAIEILEELAQDEECSHPDACMALVKRIKVEAKRIAKRNR</sequence>
<dbReference type="KEGG" id="tva:5468291"/>
<dbReference type="GO" id="GO:0005634">
    <property type="term" value="C:nucleus"/>
    <property type="evidence" value="ECO:0000318"/>
    <property type="project" value="GO_Central"/>
</dbReference>
<dbReference type="OrthoDB" id="29145at2759"/>
<dbReference type="SMR" id="A2DA85"/>
<dbReference type="GO" id="GO:0006607">
    <property type="term" value="P:NLS-bearing protein import into nucleus"/>
    <property type="evidence" value="ECO:0000318"/>
    <property type="project" value="GO_Central"/>
</dbReference>